<evidence type="ECO:0000256" key="6">
    <source>
        <dbReference type="SAM" id="Phobius"/>
    </source>
</evidence>
<dbReference type="Proteomes" id="UP001265746">
    <property type="component" value="Unassembled WGS sequence"/>
</dbReference>
<feature type="domain" description="G-protein coupled receptors family 2 profile 2" evidence="7">
    <location>
        <begin position="10"/>
        <end position="196"/>
    </location>
</feature>
<comment type="caution">
    <text evidence="8">The sequence shown here is derived from an EMBL/GenBank/DDBJ whole genome shotgun (WGS) entry which is preliminary data.</text>
</comment>
<dbReference type="GO" id="GO:0007166">
    <property type="term" value="P:cell surface receptor signaling pathway"/>
    <property type="evidence" value="ECO:0007669"/>
    <property type="project" value="InterPro"/>
</dbReference>
<feature type="transmembrane region" description="Helical" evidence="6">
    <location>
        <begin position="165"/>
        <end position="187"/>
    </location>
</feature>
<evidence type="ECO:0000256" key="3">
    <source>
        <dbReference type="ARBA" id="ARBA00022989"/>
    </source>
</evidence>
<feature type="transmembrane region" description="Helical" evidence="6">
    <location>
        <begin position="351"/>
        <end position="370"/>
    </location>
</feature>
<dbReference type="PANTHER" id="PTHR23112">
    <property type="entry name" value="G PROTEIN-COUPLED RECEPTOR 157-RELATED"/>
    <property type="match status" value="1"/>
</dbReference>
<feature type="transmembrane region" description="Helical" evidence="6">
    <location>
        <begin position="48"/>
        <end position="66"/>
    </location>
</feature>
<feature type="transmembrane region" description="Helical" evidence="6">
    <location>
        <begin position="20"/>
        <end position="41"/>
    </location>
</feature>
<dbReference type="InterPro" id="IPR017981">
    <property type="entry name" value="GPCR_2-like_7TM"/>
</dbReference>
<keyword evidence="3 6" id="KW-1133">Transmembrane helix</keyword>
<evidence type="ECO:0000256" key="5">
    <source>
        <dbReference type="SAM" id="MobiDB-lite"/>
    </source>
</evidence>
<dbReference type="PROSITE" id="PS50261">
    <property type="entry name" value="G_PROTEIN_RECEP_F2_4"/>
    <property type="match status" value="1"/>
</dbReference>
<feature type="region of interest" description="Disordered" evidence="5">
    <location>
        <begin position="389"/>
        <end position="454"/>
    </location>
</feature>
<dbReference type="PANTHER" id="PTHR23112:SF22">
    <property type="entry name" value="G-PROTEIN COUPLED RECEPTOR"/>
    <property type="match status" value="1"/>
</dbReference>
<reference evidence="8" key="1">
    <citation type="submission" date="2023-06" db="EMBL/GenBank/DDBJ databases">
        <authorList>
            <person name="Noh H."/>
        </authorList>
    </citation>
    <scope>NUCLEOTIDE SEQUENCE</scope>
    <source>
        <strain evidence="8">DUCC20226</strain>
    </source>
</reference>
<feature type="transmembrane region" description="Helical" evidence="6">
    <location>
        <begin position="93"/>
        <end position="111"/>
    </location>
</feature>
<dbReference type="GO" id="GO:0007189">
    <property type="term" value="P:adenylate cyclase-activating G protein-coupled receptor signaling pathway"/>
    <property type="evidence" value="ECO:0007669"/>
    <property type="project" value="TreeGrafter"/>
</dbReference>
<evidence type="ECO:0000313" key="8">
    <source>
        <dbReference type="EMBL" id="KAK2602701.1"/>
    </source>
</evidence>
<dbReference type="InterPro" id="IPR000832">
    <property type="entry name" value="GPCR_2_secretin-like"/>
</dbReference>
<sequence length="454" mass="50725">MSYDNLGTQLDLFNVIERTSSVLSLVGCVFIIVTFCVSDAFHKPINRLVFYASFGNMLTNVATLLARTYVDVPDSAGCQFQAFLIQMFMPADAFWILAMAINVYLTFYFKFDGQKLRKMEIPYLLFCYGVPFVVALAFIFVSSPSKGKIYGDAALWCWVKREWDIFRIITFYGPVWAAIAVTTFIYIRAGREIYRKHKQLRELNYTSHYEPEPMPMDDAFSTKTTEVSVTSEIVTTTQNSTVGLTPLDRSYRDSSAAGQSKPSAYSVSISATAPKTPAATAATASSNLNIDNHTQRSSRRKATYEANNAAWSYTKCSILFFTAILITWIPSTANRVYSVVQTDGASLPLEYMSAFVLPLQGFWNAVIYIVTSWKACKKLMDDIRHSFQGSPKTDAPIRATSRSRLGVPPGRRDNASVPARNGTFEMMSKGRNLRTMSEDSSASESTEELRRGAA</sequence>
<keyword evidence="4 6" id="KW-0472">Membrane</keyword>
<dbReference type="AlphaFoldDB" id="A0AAD9SAI3"/>
<dbReference type="Gene3D" id="1.20.1070.10">
    <property type="entry name" value="Rhodopsin 7-helix transmembrane proteins"/>
    <property type="match status" value="1"/>
</dbReference>
<dbReference type="GO" id="GO:0005886">
    <property type="term" value="C:plasma membrane"/>
    <property type="evidence" value="ECO:0007669"/>
    <property type="project" value="TreeGrafter"/>
</dbReference>
<accession>A0AAD9SAI3</accession>
<proteinExistence type="predicted"/>
<evidence type="ECO:0000259" key="7">
    <source>
        <dbReference type="PROSITE" id="PS50261"/>
    </source>
</evidence>
<evidence type="ECO:0000313" key="9">
    <source>
        <dbReference type="Proteomes" id="UP001265746"/>
    </source>
</evidence>
<feature type="transmembrane region" description="Helical" evidence="6">
    <location>
        <begin position="309"/>
        <end position="331"/>
    </location>
</feature>
<protein>
    <recommendedName>
        <fullName evidence="7">G-protein coupled receptors family 2 profile 2 domain-containing protein</fullName>
    </recommendedName>
</protein>
<gene>
    <name evidence="8" type="ORF">N8I77_009210</name>
</gene>
<dbReference type="EMBL" id="JAUJFL010000005">
    <property type="protein sequence ID" value="KAK2602701.1"/>
    <property type="molecule type" value="Genomic_DNA"/>
</dbReference>
<organism evidence="8 9">
    <name type="scientific">Phomopsis amygdali</name>
    <name type="common">Fusicoccum amygdali</name>
    <dbReference type="NCBI Taxonomy" id="1214568"/>
    <lineage>
        <taxon>Eukaryota</taxon>
        <taxon>Fungi</taxon>
        <taxon>Dikarya</taxon>
        <taxon>Ascomycota</taxon>
        <taxon>Pezizomycotina</taxon>
        <taxon>Sordariomycetes</taxon>
        <taxon>Sordariomycetidae</taxon>
        <taxon>Diaporthales</taxon>
        <taxon>Diaporthaceae</taxon>
        <taxon>Diaporthe</taxon>
    </lineage>
</organism>
<evidence type="ECO:0000256" key="4">
    <source>
        <dbReference type="ARBA" id="ARBA00023136"/>
    </source>
</evidence>
<name>A0AAD9SAI3_PHOAM</name>
<evidence type="ECO:0000256" key="2">
    <source>
        <dbReference type="ARBA" id="ARBA00022692"/>
    </source>
</evidence>
<evidence type="ECO:0000256" key="1">
    <source>
        <dbReference type="ARBA" id="ARBA00004141"/>
    </source>
</evidence>
<keyword evidence="9" id="KW-1185">Reference proteome</keyword>
<feature type="transmembrane region" description="Helical" evidence="6">
    <location>
        <begin position="123"/>
        <end position="145"/>
    </location>
</feature>
<dbReference type="SUPFAM" id="SSF81321">
    <property type="entry name" value="Family A G protein-coupled receptor-like"/>
    <property type="match status" value="1"/>
</dbReference>
<dbReference type="GO" id="GO:0004930">
    <property type="term" value="F:G protein-coupled receptor activity"/>
    <property type="evidence" value="ECO:0007669"/>
    <property type="project" value="InterPro"/>
</dbReference>
<keyword evidence="2 6" id="KW-0812">Transmembrane</keyword>
<dbReference type="Pfam" id="PF00002">
    <property type="entry name" value="7tm_2"/>
    <property type="match status" value="1"/>
</dbReference>
<comment type="subcellular location">
    <subcellularLocation>
        <location evidence="1">Membrane</location>
        <topology evidence="1">Multi-pass membrane protein</topology>
    </subcellularLocation>
</comment>